<evidence type="ECO:0000313" key="11">
    <source>
        <dbReference type="Proteomes" id="UP000663862"/>
    </source>
</evidence>
<evidence type="ECO:0000313" key="3">
    <source>
        <dbReference type="EMBL" id="CAF3353768.1"/>
    </source>
</evidence>
<evidence type="ECO:0000313" key="6">
    <source>
        <dbReference type="EMBL" id="CAF4303850.1"/>
    </source>
</evidence>
<dbReference type="EMBL" id="CAJNYT010001090">
    <property type="protein sequence ID" value="CAF3395523.1"/>
    <property type="molecule type" value="Genomic_DNA"/>
</dbReference>
<dbReference type="Proteomes" id="UP000663862">
    <property type="component" value="Unassembled WGS sequence"/>
</dbReference>
<dbReference type="EMBL" id="CAJOBQ010001224">
    <property type="protein sequence ID" value="CAF4468002.1"/>
    <property type="molecule type" value="Genomic_DNA"/>
</dbReference>
<organism evidence="8 11">
    <name type="scientific">Rotaria socialis</name>
    <dbReference type="NCBI Taxonomy" id="392032"/>
    <lineage>
        <taxon>Eukaryota</taxon>
        <taxon>Metazoa</taxon>
        <taxon>Spiralia</taxon>
        <taxon>Gnathifera</taxon>
        <taxon>Rotifera</taxon>
        <taxon>Eurotatoria</taxon>
        <taxon>Bdelloidea</taxon>
        <taxon>Philodinida</taxon>
        <taxon>Philodinidae</taxon>
        <taxon>Rotaria</taxon>
    </lineage>
</organism>
<dbReference type="OrthoDB" id="10018664at2759"/>
<evidence type="ECO:0000313" key="1">
    <source>
        <dbReference type="EMBL" id="CAF3329016.1"/>
    </source>
</evidence>
<dbReference type="EMBL" id="CAJNYD010001302">
    <property type="protein sequence ID" value="CAF3329016.1"/>
    <property type="molecule type" value="Genomic_DNA"/>
</dbReference>
<dbReference type="AlphaFoldDB" id="A0A820TAJ3"/>
<evidence type="ECO:0000313" key="5">
    <source>
        <dbReference type="EMBL" id="CAF3477573.1"/>
    </source>
</evidence>
<evidence type="ECO:0000313" key="7">
    <source>
        <dbReference type="EMBL" id="CAF4348621.1"/>
    </source>
</evidence>
<dbReference type="EMBL" id="CAJNYV010000277">
    <property type="protein sequence ID" value="CAF3353768.1"/>
    <property type="molecule type" value="Genomic_DNA"/>
</dbReference>
<dbReference type="EMBL" id="CAJOBO010000874">
    <property type="protein sequence ID" value="CAF4303850.1"/>
    <property type="molecule type" value="Genomic_DNA"/>
</dbReference>
<dbReference type="Proteomes" id="UP000663838">
    <property type="component" value="Unassembled WGS sequence"/>
</dbReference>
<dbReference type="Proteomes" id="UP000663872">
    <property type="component" value="Unassembled WGS sequence"/>
</dbReference>
<dbReference type="EMBL" id="CAJNYU010000213">
    <property type="protein sequence ID" value="CAF3341474.1"/>
    <property type="molecule type" value="Genomic_DNA"/>
</dbReference>
<dbReference type="EMBL" id="CAJOBR010000998">
    <property type="protein sequence ID" value="CAF4568274.1"/>
    <property type="molecule type" value="Genomic_DNA"/>
</dbReference>
<dbReference type="EMBL" id="CAJNXB010006300">
    <property type="protein sequence ID" value="CAF3477573.1"/>
    <property type="molecule type" value="Genomic_DNA"/>
</dbReference>
<protein>
    <submittedName>
        <fullName evidence="8">Uncharacterized protein</fullName>
    </submittedName>
</protein>
<gene>
    <name evidence="2" type="ORF">FME351_LOCUS3626</name>
    <name evidence="4" type="ORF">GRG538_LOCUS9522</name>
    <name evidence="6" type="ORF">HFQ381_LOCUS13726</name>
    <name evidence="3" type="ORF">KIK155_LOCUS3847</name>
    <name evidence="1" type="ORF">LUA448_LOCUS10820</name>
    <name evidence="9" type="ORF">QYT958_LOCUS9455</name>
    <name evidence="5" type="ORF">TIS948_LOCUS33784</name>
    <name evidence="10" type="ORF">TOA249_LOCUS15774</name>
    <name evidence="8" type="ORF">TSG867_LOCUS18393</name>
    <name evidence="7" type="ORF">UJA718_LOCUS15633</name>
</gene>
<dbReference type="Proteomes" id="UP000663869">
    <property type="component" value="Unassembled WGS sequence"/>
</dbReference>
<accession>A0A820TAJ3</accession>
<evidence type="ECO:0000313" key="10">
    <source>
        <dbReference type="EMBL" id="CAF4679605.1"/>
    </source>
</evidence>
<evidence type="ECO:0000313" key="9">
    <source>
        <dbReference type="EMBL" id="CAF4568274.1"/>
    </source>
</evidence>
<dbReference type="Proteomes" id="UP000663848">
    <property type="component" value="Unassembled WGS sequence"/>
</dbReference>
<keyword evidence="12" id="KW-1185">Reference proteome</keyword>
<evidence type="ECO:0000313" key="2">
    <source>
        <dbReference type="EMBL" id="CAF3341474.1"/>
    </source>
</evidence>
<dbReference type="Proteomes" id="UP000663833">
    <property type="component" value="Unassembled WGS sequence"/>
</dbReference>
<evidence type="ECO:0000313" key="8">
    <source>
        <dbReference type="EMBL" id="CAF4468002.1"/>
    </source>
</evidence>
<dbReference type="EMBL" id="CAJOBS010001041">
    <property type="protein sequence ID" value="CAF4679605.1"/>
    <property type="molecule type" value="Genomic_DNA"/>
</dbReference>
<dbReference type="Proteomes" id="UP000663873">
    <property type="component" value="Unassembled WGS sequence"/>
</dbReference>
<dbReference type="EMBL" id="CAJOBP010002326">
    <property type="protein sequence ID" value="CAF4348621.1"/>
    <property type="molecule type" value="Genomic_DNA"/>
</dbReference>
<sequence>MSSFAHQRQVFLRQLSQACPDSMSLLKTYVSDCLHLISPSYKKTRDPLAMKELSSKCPSCSHIYSTNCFQYRGKLHINRRLHHLLAIRRKYQRMPAPNTYKRRLLDNFTTKSRSKLLIKCFQCGEIRKFQGATRKDLSNKIVKKVEPVKSKPFTNNNAKLKETFDKVSCRFLKKESQLRSFLEQL</sequence>
<dbReference type="Proteomes" id="UP000663825">
    <property type="component" value="Unassembled WGS sequence"/>
</dbReference>
<proteinExistence type="predicted"/>
<name>A0A820TAJ3_9BILA</name>
<dbReference type="Proteomes" id="UP000663865">
    <property type="component" value="Unassembled WGS sequence"/>
</dbReference>
<comment type="caution">
    <text evidence="8">The sequence shown here is derived from an EMBL/GenBank/DDBJ whole genome shotgun (WGS) entry which is preliminary data.</text>
</comment>
<reference evidence="8" key="1">
    <citation type="submission" date="2021-02" db="EMBL/GenBank/DDBJ databases">
        <authorList>
            <person name="Nowell W R."/>
        </authorList>
    </citation>
    <scope>NUCLEOTIDE SEQUENCE</scope>
</reference>
<evidence type="ECO:0000313" key="12">
    <source>
        <dbReference type="Proteomes" id="UP000663873"/>
    </source>
</evidence>
<dbReference type="Proteomes" id="UP000663851">
    <property type="component" value="Unassembled WGS sequence"/>
</dbReference>
<evidence type="ECO:0000313" key="4">
    <source>
        <dbReference type="EMBL" id="CAF3395523.1"/>
    </source>
</evidence>